<dbReference type="Proteomes" id="UP000235347">
    <property type="component" value="Unassembled WGS sequence"/>
</dbReference>
<sequence length="151" mass="17066">MVRRKTMARSIEDVFMVLTANSVEEIVRRGGVAYWIADAQRVGGCRYVIAARNRNDRHEEPGGEEEHGAAFFIGEIGKGIYTRDEPGYERRIIVGVTRFARVDIPGVWAPRGSNPVRYGSMSELPVELDSLRWVPWPRARAVRGLVKVIEL</sequence>
<proteinExistence type="predicted"/>
<evidence type="ECO:0000313" key="2">
    <source>
        <dbReference type="Proteomes" id="UP000235347"/>
    </source>
</evidence>
<organism evidence="1 2">
    <name type="scientific">Trinickia soli</name>
    <dbReference type="NCBI Taxonomy" id="380675"/>
    <lineage>
        <taxon>Bacteria</taxon>
        <taxon>Pseudomonadati</taxon>
        <taxon>Pseudomonadota</taxon>
        <taxon>Betaproteobacteria</taxon>
        <taxon>Burkholderiales</taxon>
        <taxon>Burkholderiaceae</taxon>
        <taxon>Trinickia</taxon>
    </lineage>
</organism>
<gene>
    <name evidence="1" type="ORF">C0Z19_00365</name>
</gene>
<dbReference type="EMBL" id="PNYB01000001">
    <property type="protein sequence ID" value="PMS28227.1"/>
    <property type="molecule type" value="Genomic_DNA"/>
</dbReference>
<protein>
    <submittedName>
        <fullName evidence="1">Uncharacterized protein</fullName>
    </submittedName>
</protein>
<reference evidence="1 2" key="1">
    <citation type="submission" date="2018-01" db="EMBL/GenBank/DDBJ databases">
        <title>Whole genome analyses suggest that Burkholderia sensu lato contains two further novel genera in the rhizoxinica-symbiotica group Mycetohabitans gen. nov., and Trinickia gen. nov.: implications for the evolution of diazotrophy and nodulation in the Burkholderiaceae.</title>
        <authorList>
            <person name="Estrada-de los Santos P."/>
            <person name="Palmer M."/>
            <person name="Chavez-Ramirez B."/>
            <person name="Beukes C."/>
            <person name="Steenkamp E.T."/>
            <person name="Hirsch A.M."/>
            <person name="Manyaka P."/>
            <person name="Maluk M."/>
            <person name="Lafos M."/>
            <person name="Crook M."/>
            <person name="Gross E."/>
            <person name="Simon M.F."/>
            <person name="Bueno dos Reis Junior F."/>
            <person name="Poole P.S."/>
            <person name="Venter S.N."/>
            <person name="James E.K."/>
        </authorList>
    </citation>
    <scope>NUCLEOTIDE SEQUENCE [LARGE SCALE GENOMIC DNA]</scope>
    <source>
        <strain evidence="1 2">GP25-8</strain>
    </source>
</reference>
<accession>A0A2N7WFP2</accession>
<dbReference type="AlphaFoldDB" id="A0A2N7WFP2"/>
<comment type="caution">
    <text evidence="1">The sequence shown here is derived from an EMBL/GenBank/DDBJ whole genome shotgun (WGS) entry which is preliminary data.</text>
</comment>
<name>A0A2N7WFP2_9BURK</name>
<evidence type="ECO:0000313" key="1">
    <source>
        <dbReference type="EMBL" id="PMS28227.1"/>
    </source>
</evidence>
<keyword evidence="2" id="KW-1185">Reference proteome</keyword>